<name>A0A382VQQ4_9ZZZZ</name>
<accession>A0A382VQQ4</accession>
<reference evidence="2" key="1">
    <citation type="submission" date="2018-05" db="EMBL/GenBank/DDBJ databases">
        <authorList>
            <person name="Lanie J.A."/>
            <person name="Ng W.-L."/>
            <person name="Kazmierczak K.M."/>
            <person name="Andrzejewski T.M."/>
            <person name="Davidsen T.M."/>
            <person name="Wayne K.J."/>
            <person name="Tettelin H."/>
            <person name="Glass J.I."/>
            <person name="Rusch D."/>
            <person name="Podicherti R."/>
            <person name="Tsui H.-C.T."/>
            <person name="Winkler M.E."/>
        </authorList>
    </citation>
    <scope>NUCLEOTIDE SEQUENCE</scope>
</reference>
<evidence type="ECO:0000256" key="1">
    <source>
        <dbReference type="SAM" id="MobiDB-lite"/>
    </source>
</evidence>
<gene>
    <name evidence="2" type="ORF">METZ01_LOCUS401062</name>
</gene>
<dbReference type="EMBL" id="UINC01153466">
    <property type="protein sequence ID" value="SVD48208.1"/>
    <property type="molecule type" value="Genomic_DNA"/>
</dbReference>
<feature type="region of interest" description="Disordered" evidence="1">
    <location>
        <begin position="178"/>
        <end position="199"/>
    </location>
</feature>
<feature type="non-terminal residue" evidence="2">
    <location>
        <position position="1"/>
    </location>
</feature>
<proteinExistence type="predicted"/>
<sequence length="199" mass="22465">SRFVLDFFGRIFTNPDSVVPPDMLKPELQGIGDFVDGINNIVETQQRIAAHYFKDGSIDDAIPPLKALLHIMAHGQFEGKTIADPEVRDLFDREKVRGQQWYCDRLMAKQERDVRYLVDQMDYMRAFLEKETHREEAERLGLAKRLAKVEEELDFAQSSDYLAAINGTLGLDCSLAQGSSGESLKEKEMAPEAGLEPAT</sequence>
<protein>
    <submittedName>
        <fullName evidence="2">Uncharacterized protein</fullName>
    </submittedName>
</protein>
<evidence type="ECO:0000313" key="2">
    <source>
        <dbReference type="EMBL" id="SVD48208.1"/>
    </source>
</evidence>
<dbReference type="AlphaFoldDB" id="A0A382VQQ4"/>
<organism evidence="2">
    <name type="scientific">marine metagenome</name>
    <dbReference type="NCBI Taxonomy" id="408172"/>
    <lineage>
        <taxon>unclassified sequences</taxon>
        <taxon>metagenomes</taxon>
        <taxon>ecological metagenomes</taxon>
    </lineage>
</organism>